<feature type="region of interest" description="Disordered" evidence="18">
    <location>
        <begin position="152"/>
        <end position="186"/>
    </location>
</feature>
<dbReference type="SMART" id="SM00387">
    <property type="entry name" value="HATPase_c"/>
    <property type="match status" value="1"/>
</dbReference>
<dbReference type="EMBL" id="DXHV01000073">
    <property type="protein sequence ID" value="HIW01097.1"/>
    <property type="molecule type" value="Genomic_DNA"/>
</dbReference>
<keyword evidence="5" id="KW-0997">Cell inner membrane</keyword>
<dbReference type="InterPro" id="IPR003661">
    <property type="entry name" value="HisK_dim/P_dom"/>
</dbReference>
<keyword evidence="6" id="KW-0597">Phosphoprotein</keyword>
<evidence type="ECO:0000259" key="20">
    <source>
        <dbReference type="PROSITE" id="PS50109"/>
    </source>
</evidence>
<feature type="transmembrane region" description="Helical" evidence="19">
    <location>
        <begin position="218"/>
        <end position="241"/>
    </location>
</feature>
<keyword evidence="13 19" id="KW-1133">Transmembrane helix</keyword>
<keyword evidence="11" id="KW-0862">Zinc</keyword>
<dbReference type="InterPro" id="IPR036097">
    <property type="entry name" value="HisK_dim/P_sf"/>
</dbReference>
<evidence type="ECO:0000256" key="13">
    <source>
        <dbReference type="ARBA" id="ARBA00022989"/>
    </source>
</evidence>
<feature type="compositionally biased region" description="Basic and acidic residues" evidence="18">
    <location>
        <begin position="159"/>
        <end position="175"/>
    </location>
</feature>
<dbReference type="Gene3D" id="3.30.565.10">
    <property type="entry name" value="Histidine kinase-like ATPase, C-terminal domain"/>
    <property type="match status" value="1"/>
</dbReference>
<evidence type="ECO:0000256" key="11">
    <source>
        <dbReference type="ARBA" id="ARBA00022833"/>
    </source>
</evidence>
<dbReference type="InterPro" id="IPR004358">
    <property type="entry name" value="Sig_transdc_His_kin-like_C"/>
</dbReference>
<dbReference type="Pfam" id="PF00512">
    <property type="entry name" value="HisKA"/>
    <property type="match status" value="1"/>
</dbReference>
<evidence type="ECO:0000256" key="6">
    <source>
        <dbReference type="ARBA" id="ARBA00022553"/>
    </source>
</evidence>
<name>A0A9D1PYS9_9BACT</name>
<proteinExistence type="predicted"/>
<feature type="transmembrane region" description="Helical" evidence="19">
    <location>
        <begin position="6"/>
        <end position="29"/>
    </location>
</feature>
<dbReference type="PRINTS" id="PR00344">
    <property type="entry name" value="BCTRLSENSOR"/>
</dbReference>
<sequence>MAHIPLGILLFFAFVTLTIMVSFPALISVERNETMLTRLLADKGFSLITAFENVLRTGMRSQVGIRLQFLLEQMVQSGDITFIAVTMPDGTIVAHSDRKRVGEILNIDGREASEATMHQLSPRGEKRWSIMEIEGTRSFVVYCNFQPGVPSRPGGRGRGLMEEGRHMGGHMEGRRHGGGHGPGRMQGPGMGRSGIPVPMIFLGMDISPFEITRTQNRAYMTMLVGVTLLVGLACLLVFYHIQKARQSSLREKAAKSRVAALEEEVRRKEKLAAVGNLAAGVAHEIRNPLSSIKGYATYFAQRFPEGSEDRQAATVMVREADRLNRVITELIGLSRPTDVALQPTHLEEVVQHVARLLAQNAASHNVQIILRLPRKCPPALADPDRLGQAVLNLCLNALDAMPNGGKLTLSMAVSEGRICLQVQDTGTGIKPENLRHIFDPYFTTKTKGTGIGLATVHKIVEAMHGEIAVTSKEATERHAGETCFSMWLPIAASQPEQQLKNQT</sequence>
<evidence type="ECO:0000256" key="2">
    <source>
        <dbReference type="ARBA" id="ARBA00004429"/>
    </source>
</evidence>
<keyword evidence="8 19" id="KW-0812">Transmembrane</keyword>
<dbReference type="InterPro" id="IPR029151">
    <property type="entry name" value="Sensor-like_sf"/>
</dbReference>
<comment type="subcellular location">
    <subcellularLocation>
        <location evidence="2">Cell inner membrane</location>
        <topology evidence="2">Multi-pass membrane protein</topology>
    </subcellularLocation>
</comment>
<evidence type="ECO:0000256" key="15">
    <source>
        <dbReference type="ARBA" id="ARBA00023016"/>
    </source>
</evidence>
<dbReference type="SMART" id="SM00388">
    <property type="entry name" value="HisKA"/>
    <property type="match status" value="1"/>
</dbReference>
<dbReference type="SUPFAM" id="SSF47384">
    <property type="entry name" value="Homodimeric domain of signal transducing histidine kinase"/>
    <property type="match status" value="1"/>
</dbReference>
<dbReference type="PANTHER" id="PTHR43065:SF54">
    <property type="entry name" value="SENSOR PROTEIN ZRAS"/>
    <property type="match status" value="1"/>
</dbReference>
<dbReference type="GO" id="GO:0005886">
    <property type="term" value="C:plasma membrane"/>
    <property type="evidence" value="ECO:0007669"/>
    <property type="project" value="UniProtKB-SubCell"/>
</dbReference>
<keyword evidence="15" id="KW-0346">Stress response</keyword>
<evidence type="ECO:0000313" key="22">
    <source>
        <dbReference type="Proteomes" id="UP000886752"/>
    </source>
</evidence>
<keyword evidence="14" id="KW-0902">Two-component regulatory system</keyword>
<comment type="caution">
    <text evidence="21">The sequence shown here is derived from an EMBL/GenBank/DDBJ whole genome shotgun (WGS) entry which is preliminary data.</text>
</comment>
<evidence type="ECO:0000256" key="14">
    <source>
        <dbReference type="ARBA" id="ARBA00023012"/>
    </source>
</evidence>
<keyword evidence="10 21" id="KW-0418">Kinase</keyword>
<reference evidence="21" key="2">
    <citation type="submission" date="2021-04" db="EMBL/GenBank/DDBJ databases">
        <authorList>
            <person name="Gilroy R."/>
        </authorList>
    </citation>
    <scope>NUCLEOTIDE SEQUENCE</scope>
    <source>
        <strain evidence="21">ChiHecec2B26-446</strain>
    </source>
</reference>
<evidence type="ECO:0000256" key="18">
    <source>
        <dbReference type="SAM" id="MobiDB-lite"/>
    </source>
</evidence>
<feature type="domain" description="Histidine kinase" evidence="20">
    <location>
        <begin position="280"/>
        <end position="492"/>
    </location>
</feature>
<keyword evidence="7 21" id="KW-0808">Transferase</keyword>
<evidence type="ECO:0000313" key="21">
    <source>
        <dbReference type="EMBL" id="HIW01097.1"/>
    </source>
</evidence>
<dbReference type="AlphaFoldDB" id="A0A9D1PYS9"/>
<keyword evidence="4" id="KW-1003">Cell membrane</keyword>
<evidence type="ECO:0000256" key="4">
    <source>
        <dbReference type="ARBA" id="ARBA00022475"/>
    </source>
</evidence>
<dbReference type="PANTHER" id="PTHR43065">
    <property type="entry name" value="SENSOR HISTIDINE KINASE"/>
    <property type="match status" value="1"/>
</dbReference>
<evidence type="ECO:0000256" key="16">
    <source>
        <dbReference type="ARBA" id="ARBA00023136"/>
    </source>
</evidence>
<evidence type="ECO:0000256" key="10">
    <source>
        <dbReference type="ARBA" id="ARBA00022777"/>
    </source>
</evidence>
<gene>
    <name evidence="21" type="primary">zraS</name>
    <name evidence="21" type="ORF">H9894_07915</name>
</gene>
<protein>
    <recommendedName>
        <fullName evidence="17">Sensor histidine kinase ZraS</fullName>
        <ecNumber evidence="3">2.7.13.3</ecNumber>
    </recommendedName>
</protein>
<dbReference type="Proteomes" id="UP000886752">
    <property type="component" value="Unassembled WGS sequence"/>
</dbReference>
<dbReference type="CDD" id="cd00082">
    <property type="entry name" value="HisKA"/>
    <property type="match status" value="1"/>
</dbReference>
<evidence type="ECO:0000256" key="8">
    <source>
        <dbReference type="ARBA" id="ARBA00022692"/>
    </source>
</evidence>
<dbReference type="InterPro" id="IPR036890">
    <property type="entry name" value="HATPase_C_sf"/>
</dbReference>
<dbReference type="EC" id="2.7.13.3" evidence="3"/>
<dbReference type="GO" id="GO:0000155">
    <property type="term" value="F:phosphorelay sensor kinase activity"/>
    <property type="evidence" value="ECO:0007669"/>
    <property type="project" value="InterPro"/>
</dbReference>
<dbReference type="NCBIfam" id="NF007688">
    <property type="entry name" value="PRK10364.1"/>
    <property type="match status" value="1"/>
</dbReference>
<evidence type="ECO:0000256" key="7">
    <source>
        <dbReference type="ARBA" id="ARBA00022679"/>
    </source>
</evidence>
<dbReference type="SUPFAM" id="SSF55874">
    <property type="entry name" value="ATPase domain of HSP90 chaperone/DNA topoisomerase II/histidine kinase"/>
    <property type="match status" value="1"/>
</dbReference>
<evidence type="ECO:0000256" key="19">
    <source>
        <dbReference type="SAM" id="Phobius"/>
    </source>
</evidence>
<dbReference type="PROSITE" id="PS50109">
    <property type="entry name" value="HIS_KIN"/>
    <property type="match status" value="1"/>
</dbReference>
<dbReference type="InterPro" id="IPR003594">
    <property type="entry name" value="HATPase_dom"/>
</dbReference>
<comment type="catalytic activity">
    <reaction evidence="1">
        <text>ATP + protein L-histidine = ADP + protein N-phospho-L-histidine.</text>
        <dbReference type="EC" id="2.7.13.3"/>
    </reaction>
</comment>
<evidence type="ECO:0000256" key="3">
    <source>
        <dbReference type="ARBA" id="ARBA00012438"/>
    </source>
</evidence>
<evidence type="ECO:0000256" key="17">
    <source>
        <dbReference type="ARBA" id="ARBA00044982"/>
    </source>
</evidence>
<organism evidence="21 22">
    <name type="scientific">Candidatus Desulfovibrio intestinipullorum</name>
    <dbReference type="NCBI Taxonomy" id="2838536"/>
    <lineage>
        <taxon>Bacteria</taxon>
        <taxon>Pseudomonadati</taxon>
        <taxon>Thermodesulfobacteriota</taxon>
        <taxon>Desulfovibrionia</taxon>
        <taxon>Desulfovibrionales</taxon>
        <taxon>Desulfovibrionaceae</taxon>
        <taxon>Desulfovibrio</taxon>
    </lineage>
</organism>
<dbReference type="Pfam" id="PF02518">
    <property type="entry name" value="HATPase_c"/>
    <property type="match status" value="1"/>
</dbReference>
<dbReference type="GO" id="GO:0005524">
    <property type="term" value="F:ATP binding"/>
    <property type="evidence" value="ECO:0007669"/>
    <property type="project" value="UniProtKB-KW"/>
</dbReference>
<reference evidence="21" key="1">
    <citation type="journal article" date="2021" name="PeerJ">
        <title>Extensive microbial diversity within the chicken gut microbiome revealed by metagenomics and culture.</title>
        <authorList>
            <person name="Gilroy R."/>
            <person name="Ravi A."/>
            <person name="Getino M."/>
            <person name="Pursley I."/>
            <person name="Horton D.L."/>
            <person name="Alikhan N.F."/>
            <person name="Baker D."/>
            <person name="Gharbi K."/>
            <person name="Hall N."/>
            <person name="Watson M."/>
            <person name="Adriaenssens E.M."/>
            <person name="Foster-Nyarko E."/>
            <person name="Jarju S."/>
            <person name="Secka A."/>
            <person name="Antonio M."/>
            <person name="Oren A."/>
            <person name="Chaudhuri R.R."/>
            <person name="La Ragione R."/>
            <person name="Hildebrand F."/>
            <person name="Pallen M.J."/>
        </authorList>
    </citation>
    <scope>NUCLEOTIDE SEQUENCE</scope>
    <source>
        <strain evidence="21">ChiHecec2B26-446</strain>
    </source>
</reference>
<dbReference type="SUPFAM" id="SSF103190">
    <property type="entry name" value="Sensory domain-like"/>
    <property type="match status" value="1"/>
</dbReference>
<evidence type="ECO:0000256" key="5">
    <source>
        <dbReference type="ARBA" id="ARBA00022519"/>
    </source>
</evidence>
<keyword evidence="9" id="KW-0547">Nucleotide-binding</keyword>
<keyword evidence="16 19" id="KW-0472">Membrane</keyword>
<evidence type="ECO:0000256" key="1">
    <source>
        <dbReference type="ARBA" id="ARBA00000085"/>
    </source>
</evidence>
<keyword evidence="12" id="KW-0067">ATP-binding</keyword>
<evidence type="ECO:0000256" key="12">
    <source>
        <dbReference type="ARBA" id="ARBA00022840"/>
    </source>
</evidence>
<dbReference type="InterPro" id="IPR005467">
    <property type="entry name" value="His_kinase_dom"/>
</dbReference>
<dbReference type="Gene3D" id="1.10.287.130">
    <property type="match status" value="1"/>
</dbReference>
<accession>A0A9D1PYS9</accession>
<evidence type="ECO:0000256" key="9">
    <source>
        <dbReference type="ARBA" id="ARBA00022741"/>
    </source>
</evidence>